<reference evidence="2 3" key="1">
    <citation type="journal article" date="2015" name="Genome Biol. Evol.">
        <title>Comparative Genomics of a Bacterivorous Green Alga Reveals Evolutionary Causalities and Consequences of Phago-Mixotrophic Mode of Nutrition.</title>
        <authorList>
            <person name="Burns J.A."/>
            <person name="Paasch A."/>
            <person name="Narechania A."/>
            <person name="Kim E."/>
        </authorList>
    </citation>
    <scope>NUCLEOTIDE SEQUENCE [LARGE SCALE GENOMIC DNA]</scope>
    <source>
        <strain evidence="2 3">PLY_AMNH</strain>
    </source>
</reference>
<keyword evidence="3" id="KW-1185">Reference proteome</keyword>
<feature type="region of interest" description="Disordered" evidence="1">
    <location>
        <begin position="172"/>
        <end position="198"/>
    </location>
</feature>
<accession>A0AAE0FPG0</accession>
<feature type="compositionally biased region" description="Basic and acidic residues" evidence="1">
    <location>
        <begin position="185"/>
        <end position="196"/>
    </location>
</feature>
<name>A0AAE0FPG0_9CHLO</name>
<feature type="region of interest" description="Disordered" evidence="1">
    <location>
        <begin position="338"/>
        <end position="366"/>
    </location>
</feature>
<comment type="caution">
    <text evidence="2">The sequence shown here is derived from an EMBL/GenBank/DDBJ whole genome shotgun (WGS) entry which is preliminary data.</text>
</comment>
<protein>
    <submittedName>
        <fullName evidence="2">Uncharacterized protein</fullName>
    </submittedName>
</protein>
<proteinExistence type="predicted"/>
<dbReference type="EMBL" id="LGRX02015585">
    <property type="protein sequence ID" value="KAK3263278.1"/>
    <property type="molecule type" value="Genomic_DNA"/>
</dbReference>
<gene>
    <name evidence="2" type="ORF">CYMTET_27909</name>
</gene>
<feature type="compositionally biased region" description="Basic residues" evidence="1">
    <location>
        <begin position="343"/>
        <end position="360"/>
    </location>
</feature>
<evidence type="ECO:0000313" key="2">
    <source>
        <dbReference type="EMBL" id="KAK3263278.1"/>
    </source>
</evidence>
<dbReference type="Proteomes" id="UP001190700">
    <property type="component" value="Unassembled WGS sequence"/>
</dbReference>
<evidence type="ECO:0000256" key="1">
    <source>
        <dbReference type="SAM" id="MobiDB-lite"/>
    </source>
</evidence>
<dbReference type="AlphaFoldDB" id="A0AAE0FPG0"/>
<evidence type="ECO:0000313" key="3">
    <source>
        <dbReference type="Proteomes" id="UP001190700"/>
    </source>
</evidence>
<sequence>MSKKHQKSTGWGADAVGVPLLLVSSVGTTLPGTDRVYRSHIPDEECEGMLKIVKKTVIQPVVVAFWRLIFHVIDGHNRQRTGTVAMHDVWRTQSWEHRDFGELLMIIIVNAENAWKFFDLVGKQITADFQAGQHVNPRRQFLHNLCAELLDNCWLTASDTFVSSEIIPDEAPATSVSGRSSHGSRHSESQPSKEHVPVTVDGQASMESATVAMLLQKVCIPQPLPKGVQGKCGVPTCATLLKSKDGEHYYRPYKTAVKCGRCHLTQVDGVERPAYVCSPLSGRTCWFEHIAYCEAHGHAHPVGLMKSKEPRKTEVYKGLSAVQRDIASGAAIVSAQKEQTLPAKRRVGRPSGAKSKRARKSAPANDVVEIEDAAEILLSLPAPSDV</sequence>
<organism evidence="2 3">
    <name type="scientific">Cymbomonas tetramitiformis</name>
    <dbReference type="NCBI Taxonomy" id="36881"/>
    <lineage>
        <taxon>Eukaryota</taxon>
        <taxon>Viridiplantae</taxon>
        <taxon>Chlorophyta</taxon>
        <taxon>Pyramimonadophyceae</taxon>
        <taxon>Pyramimonadales</taxon>
        <taxon>Pyramimonadaceae</taxon>
        <taxon>Cymbomonas</taxon>
    </lineage>
</organism>